<evidence type="ECO:0000313" key="18">
    <source>
        <dbReference type="Proteomes" id="UP000182063"/>
    </source>
</evidence>
<proteinExistence type="inferred from homology"/>
<evidence type="ECO:0000256" key="6">
    <source>
        <dbReference type="ARBA" id="ARBA00023004"/>
    </source>
</evidence>
<dbReference type="Pfam" id="PF07715">
    <property type="entry name" value="Plug"/>
    <property type="match status" value="1"/>
</dbReference>
<keyword evidence="5 11" id="KW-0812">Transmembrane</keyword>
<keyword evidence="4" id="KW-0410">Iron transport</keyword>
<dbReference type="STRING" id="1921510.BSL82_17345"/>
<gene>
    <name evidence="17" type="ORF">BSL82_17345</name>
</gene>
<dbReference type="AlphaFoldDB" id="A0A1L3ZYX7"/>
<keyword evidence="7" id="KW-0406">Ion transport</keyword>
<sequence>MKMMFACTTAALALSVPSLAEAQTTPASSTETGPTSSPANSASTTDVGLQEIIVTAQKRSENLQTVPIAITAVSGESLASRGVSNTMQLGAASPGLNINETAGAFQPSIRGIGTSSSLAENPVALYVDGVYIPQQRDGLREFEDIEQISVLYGPQGTLFGRNATAGVIQITTKAPSFDFSGRVHAGIDSYLTAKLGGYVTGGLSNNVAASLSGSFTKQGKGWGKNLVTGLDTYRIEHDWQVRGKLLFRLGENTNVTLAGDYIDWRRRMAELSPTPGTGLGVPNPYTANPLKSVYDSYSAVENFVALKGGGASLTIDHDGGGVKLVSITAYRRVKSTYQSDGLPIGQFVLVPNSPNSPSRSISQEFQVLSDNSGPLSWVFGLYYFNYRNGVEPLNRNFGGFFAPLPTSVVQRQTFATEKTESVAPFGEFKWEFMPDTHLIGGVRYTYERRSLENARNVFVTAAGTSTTTFHQGSVSYSEPTFRIGLDHQIADEIMGYVTFNKGFKSGGFNIGSPQTAPYLPEKLNAYEVGLKSQLFDRNVRLNLSAFYYNYSNLQVTQFVNLIQTVTNGPKARIYGLNADLEARISSSLRLSGGFELKHATFTSYPNAVFGQVGPGGVGATLVPGDATGNRLPQAQNFSGTLAVDYHHEMSAGSIDFNATASYNGDFYFTADNRIRQAPYTILNSSVTWTLPGDRVTLKIWGTNLANERYATTALETTLGFVSGYNSAPRTVGGTVSYKF</sequence>
<keyword evidence="2 11" id="KW-0813">Transport</keyword>
<evidence type="ECO:0000256" key="5">
    <source>
        <dbReference type="ARBA" id="ARBA00022692"/>
    </source>
</evidence>
<evidence type="ECO:0000313" key="17">
    <source>
        <dbReference type="EMBL" id="API60828.1"/>
    </source>
</evidence>
<evidence type="ECO:0000256" key="1">
    <source>
        <dbReference type="ARBA" id="ARBA00004571"/>
    </source>
</evidence>
<evidence type="ECO:0000256" key="3">
    <source>
        <dbReference type="ARBA" id="ARBA00022452"/>
    </source>
</evidence>
<dbReference type="RefSeq" id="WP_072598484.1">
    <property type="nucleotide sequence ID" value="NZ_CP018221.1"/>
</dbReference>
<dbReference type="PANTHER" id="PTHR32552">
    <property type="entry name" value="FERRICHROME IRON RECEPTOR-RELATED"/>
    <property type="match status" value="1"/>
</dbReference>
<keyword evidence="8 12" id="KW-0798">TonB box</keyword>
<dbReference type="GO" id="GO:0009279">
    <property type="term" value="C:cell outer membrane"/>
    <property type="evidence" value="ECO:0007669"/>
    <property type="project" value="UniProtKB-SubCell"/>
</dbReference>
<dbReference type="Pfam" id="PF00593">
    <property type="entry name" value="TonB_dep_Rec_b-barrel"/>
    <property type="match status" value="1"/>
</dbReference>
<dbReference type="EMBL" id="CP018221">
    <property type="protein sequence ID" value="API60828.1"/>
    <property type="molecule type" value="Genomic_DNA"/>
</dbReference>
<evidence type="ECO:0000256" key="2">
    <source>
        <dbReference type="ARBA" id="ARBA00022448"/>
    </source>
</evidence>
<dbReference type="OrthoDB" id="7051185at2"/>
<evidence type="ECO:0000256" key="7">
    <source>
        <dbReference type="ARBA" id="ARBA00023065"/>
    </source>
</evidence>
<evidence type="ECO:0000256" key="12">
    <source>
        <dbReference type="RuleBase" id="RU003357"/>
    </source>
</evidence>
<keyword evidence="18" id="KW-1185">Reference proteome</keyword>
<feature type="chain" id="PRO_5012814926" description="TonB-dependent receptor" evidence="14">
    <location>
        <begin position="23"/>
        <end position="739"/>
    </location>
</feature>
<feature type="signal peptide" evidence="14">
    <location>
        <begin position="1"/>
        <end position="22"/>
    </location>
</feature>
<feature type="domain" description="TonB-dependent receptor plug" evidence="16">
    <location>
        <begin position="63"/>
        <end position="167"/>
    </location>
</feature>
<feature type="region of interest" description="Disordered" evidence="13">
    <location>
        <begin position="23"/>
        <end position="44"/>
    </location>
</feature>
<dbReference type="SUPFAM" id="SSF56935">
    <property type="entry name" value="Porins"/>
    <property type="match status" value="1"/>
</dbReference>
<dbReference type="InterPro" id="IPR012910">
    <property type="entry name" value="Plug_dom"/>
</dbReference>
<evidence type="ECO:0000259" key="15">
    <source>
        <dbReference type="Pfam" id="PF00593"/>
    </source>
</evidence>
<evidence type="ECO:0000256" key="4">
    <source>
        <dbReference type="ARBA" id="ARBA00022496"/>
    </source>
</evidence>
<evidence type="ECO:0000256" key="10">
    <source>
        <dbReference type="ARBA" id="ARBA00023237"/>
    </source>
</evidence>
<evidence type="ECO:0000256" key="14">
    <source>
        <dbReference type="SAM" id="SignalP"/>
    </source>
</evidence>
<comment type="similarity">
    <text evidence="11 12">Belongs to the TonB-dependent receptor family.</text>
</comment>
<dbReference type="CDD" id="cd01347">
    <property type="entry name" value="ligand_gated_channel"/>
    <property type="match status" value="1"/>
</dbReference>
<evidence type="ECO:0000256" key="9">
    <source>
        <dbReference type="ARBA" id="ARBA00023136"/>
    </source>
</evidence>
<dbReference type="PROSITE" id="PS52016">
    <property type="entry name" value="TONB_DEPENDENT_REC_3"/>
    <property type="match status" value="1"/>
</dbReference>
<protein>
    <recommendedName>
        <fullName evidence="19">TonB-dependent receptor</fullName>
    </recommendedName>
</protein>
<keyword evidence="3 11" id="KW-1134">Transmembrane beta strand</keyword>
<dbReference type="InterPro" id="IPR000531">
    <property type="entry name" value="Beta-barrel_TonB"/>
</dbReference>
<reference evidence="18" key="1">
    <citation type="submission" date="2016-11" db="EMBL/GenBank/DDBJ databases">
        <title>Complete Genome Sequence of alachlor-degrading Sphingomonas sp. strain JJ-A5.</title>
        <authorList>
            <person name="Lee H."/>
            <person name="Ka J.-O."/>
        </authorList>
    </citation>
    <scope>NUCLEOTIDE SEQUENCE [LARGE SCALE GENOMIC DNA]</scope>
    <source>
        <strain evidence="18">JJ-A5</strain>
    </source>
</reference>
<dbReference type="Gene3D" id="2.40.170.20">
    <property type="entry name" value="TonB-dependent receptor, beta-barrel domain"/>
    <property type="match status" value="1"/>
</dbReference>
<evidence type="ECO:0000256" key="13">
    <source>
        <dbReference type="SAM" id="MobiDB-lite"/>
    </source>
</evidence>
<dbReference type="GO" id="GO:0006826">
    <property type="term" value="P:iron ion transport"/>
    <property type="evidence" value="ECO:0007669"/>
    <property type="project" value="UniProtKB-KW"/>
</dbReference>
<dbReference type="KEGG" id="sphj:BSL82_17345"/>
<keyword evidence="6" id="KW-0408">Iron</keyword>
<keyword evidence="9 11" id="KW-0472">Membrane</keyword>
<keyword evidence="10 11" id="KW-0998">Cell outer membrane</keyword>
<evidence type="ECO:0000259" key="16">
    <source>
        <dbReference type="Pfam" id="PF07715"/>
    </source>
</evidence>
<feature type="compositionally biased region" description="Low complexity" evidence="13">
    <location>
        <begin position="32"/>
        <end position="44"/>
    </location>
</feature>
<accession>A0A1L3ZYX7</accession>
<comment type="subcellular location">
    <subcellularLocation>
        <location evidence="1 11">Cell outer membrane</location>
        <topology evidence="1 11">Multi-pass membrane protein</topology>
    </subcellularLocation>
</comment>
<dbReference type="InterPro" id="IPR036942">
    <property type="entry name" value="Beta-barrel_TonB_sf"/>
</dbReference>
<evidence type="ECO:0008006" key="19">
    <source>
        <dbReference type="Google" id="ProtNLM"/>
    </source>
</evidence>
<organism evidence="17 18">
    <name type="scientific">Tardibacter chloracetimidivorans</name>
    <dbReference type="NCBI Taxonomy" id="1921510"/>
    <lineage>
        <taxon>Bacteria</taxon>
        <taxon>Pseudomonadati</taxon>
        <taxon>Pseudomonadota</taxon>
        <taxon>Alphaproteobacteria</taxon>
        <taxon>Sphingomonadales</taxon>
        <taxon>Sphingomonadaceae</taxon>
        <taxon>Tardibacter</taxon>
    </lineage>
</organism>
<name>A0A1L3ZYX7_9SPHN</name>
<dbReference type="InterPro" id="IPR039426">
    <property type="entry name" value="TonB-dep_rcpt-like"/>
</dbReference>
<feature type="domain" description="TonB-dependent receptor-like beta-barrel" evidence="15">
    <location>
        <begin position="247"/>
        <end position="704"/>
    </location>
</feature>
<dbReference type="PANTHER" id="PTHR32552:SF81">
    <property type="entry name" value="TONB-DEPENDENT OUTER MEMBRANE RECEPTOR"/>
    <property type="match status" value="1"/>
</dbReference>
<evidence type="ECO:0000256" key="11">
    <source>
        <dbReference type="PROSITE-ProRule" id="PRU01360"/>
    </source>
</evidence>
<keyword evidence="14" id="KW-0732">Signal</keyword>
<evidence type="ECO:0000256" key="8">
    <source>
        <dbReference type="ARBA" id="ARBA00023077"/>
    </source>
</evidence>
<dbReference type="Proteomes" id="UP000182063">
    <property type="component" value="Chromosome"/>
</dbReference>